<evidence type="ECO:0000313" key="2">
    <source>
        <dbReference type="EMBL" id="EED94347.1"/>
    </source>
</evidence>
<reference evidence="2 3" key="1">
    <citation type="journal article" date="2004" name="Science">
        <title>The genome of the diatom Thalassiosira pseudonana: ecology, evolution, and metabolism.</title>
        <authorList>
            <person name="Armbrust E.V."/>
            <person name="Berges J.A."/>
            <person name="Bowler C."/>
            <person name="Green B.R."/>
            <person name="Martinez D."/>
            <person name="Putnam N.H."/>
            <person name="Zhou S."/>
            <person name="Allen A.E."/>
            <person name="Apt K.E."/>
            <person name="Bechner M."/>
            <person name="Brzezinski M.A."/>
            <person name="Chaal B.K."/>
            <person name="Chiovitti A."/>
            <person name="Davis A.K."/>
            <person name="Demarest M.S."/>
            <person name="Detter J.C."/>
            <person name="Glavina T."/>
            <person name="Goodstein D."/>
            <person name="Hadi M.Z."/>
            <person name="Hellsten U."/>
            <person name="Hildebrand M."/>
            <person name="Jenkins B.D."/>
            <person name="Jurka J."/>
            <person name="Kapitonov V.V."/>
            <person name="Kroger N."/>
            <person name="Lau W.W."/>
            <person name="Lane T.W."/>
            <person name="Larimer F.W."/>
            <person name="Lippmeier J.C."/>
            <person name="Lucas S."/>
            <person name="Medina M."/>
            <person name="Montsant A."/>
            <person name="Obornik M."/>
            <person name="Parker M.S."/>
            <person name="Palenik B."/>
            <person name="Pazour G.J."/>
            <person name="Richardson P.M."/>
            <person name="Rynearson T.A."/>
            <person name="Saito M.A."/>
            <person name="Schwartz D.C."/>
            <person name="Thamatrakoln K."/>
            <person name="Valentin K."/>
            <person name="Vardi A."/>
            <person name="Wilkerson F.P."/>
            <person name="Rokhsar D.S."/>
        </authorList>
    </citation>
    <scope>NUCLEOTIDE SEQUENCE [LARGE SCALE GENOMIC DNA]</scope>
    <source>
        <strain evidence="2 3">CCMP1335</strain>
    </source>
</reference>
<feature type="transmembrane region" description="Helical" evidence="1">
    <location>
        <begin position="231"/>
        <end position="251"/>
    </location>
</feature>
<keyword evidence="1" id="KW-0812">Transmembrane</keyword>
<keyword evidence="3" id="KW-1185">Reference proteome</keyword>
<keyword evidence="1" id="KW-0472">Membrane</keyword>
<name>B8BYB9_THAPS</name>
<feature type="transmembrane region" description="Helical" evidence="1">
    <location>
        <begin position="170"/>
        <end position="192"/>
    </location>
</feature>
<dbReference type="GeneID" id="7441939"/>
<sequence>MSDDEMEMNTVAVQEQTADDAPSSGGGGTNPADVVAGTKAWAQVAKGFAYVEISSLVLMFACIGMWDKNYWYYSELCYALSVSVISLAACLIIQTGEFVKPGLLEKIEKPVSLFLFVWWGIGTGVITFRAPFTTTSNGFFAAWAGFLFTTKWALNIDSSQFTELEKGRKHLFLLFACGLLELFSTIHPISIGMNKGEAAWGMTAGILTIIITGVLFKAYDDIAISIMKVTSAFLFCMWATVAGVLTFGGPFIDTGNGYFASWGGFLLAAKFGLHQMEREDEIV</sequence>
<evidence type="ECO:0000313" key="3">
    <source>
        <dbReference type="Proteomes" id="UP000001449"/>
    </source>
</evidence>
<feature type="transmembrane region" description="Helical" evidence="1">
    <location>
        <begin position="78"/>
        <end position="99"/>
    </location>
</feature>
<dbReference type="Proteomes" id="UP000001449">
    <property type="component" value="Chromosome 3"/>
</dbReference>
<dbReference type="InParanoid" id="B8BYB9"/>
<organism evidence="2 3">
    <name type="scientific">Thalassiosira pseudonana</name>
    <name type="common">Marine diatom</name>
    <name type="synonym">Cyclotella nana</name>
    <dbReference type="NCBI Taxonomy" id="35128"/>
    <lineage>
        <taxon>Eukaryota</taxon>
        <taxon>Sar</taxon>
        <taxon>Stramenopiles</taxon>
        <taxon>Ochrophyta</taxon>
        <taxon>Bacillariophyta</taxon>
        <taxon>Coscinodiscophyceae</taxon>
        <taxon>Thalassiosirophycidae</taxon>
        <taxon>Thalassiosirales</taxon>
        <taxon>Thalassiosiraceae</taxon>
        <taxon>Thalassiosira</taxon>
    </lineage>
</organism>
<dbReference type="eggNOG" id="ENOG502SBRH">
    <property type="taxonomic scope" value="Eukaryota"/>
</dbReference>
<dbReference type="HOGENOM" id="CLU_907599_0_0_1"/>
<dbReference type="AlphaFoldDB" id="B8BYB9"/>
<dbReference type="EMBL" id="CM000640">
    <property type="protein sequence ID" value="EED94347.1"/>
    <property type="molecule type" value="Genomic_DNA"/>
</dbReference>
<evidence type="ECO:0000256" key="1">
    <source>
        <dbReference type="SAM" id="Phobius"/>
    </source>
</evidence>
<dbReference type="RefSeq" id="XP_002288911.1">
    <property type="nucleotide sequence ID" value="XM_002288875.1"/>
</dbReference>
<dbReference type="PaxDb" id="35128-Thaps21844"/>
<feature type="transmembrane region" description="Helical" evidence="1">
    <location>
        <begin position="47"/>
        <end position="66"/>
    </location>
</feature>
<feature type="transmembrane region" description="Helical" evidence="1">
    <location>
        <begin position="198"/>
        <end position="219"/>
    </location>
</feature>
<reference evidence="2 3" key="2">
    <citation type="journal article" date="2008" name="Nature">
        <title>The Phaeodactylum genome reveals the evolutionary history of diatom genomes.</title>
        <authorList>
            <person name="Bowler C."/>
            <person name="Allen A.E."/>
            <person name="Badger J.H."/>
            <person name="Grimwood J."/>
            <person name="Jabbari K."/>
            <person name="Kuo A."/>
            <person name="Maheswari U."/>
            <person name="Martens C."/>
            <person name="Maumus F."/>
            <person name="Otillar R.P."/>
            <person name="Rayko E."/>
            <person name="Salamov A."/>
            <person name="Vandepoele K."/>
            <person name="Beszteri B."/>
            <person name="Gruber A."/>
            <person name="Heijde M."/>
            <person name="Katinka M."/>
            <person name="Mock T."/>
            <person name="Valentin K."/>
            <person name="Verret F."/>
            <person name="Berges J.A."/>
            <person name="Brownlee C."/>
            <person name="Cadoret J.P."/>
            <person name="Chiovitti A."/>
            <person name="Choi C.J."/>
            <person name="Coesel S."/>
            <person name="De Martino A."/>
            <person name="Detter J.C."/>
            <person name="Durkin C."/>
            <person name="Falciatore A."/>
            <person name="Fournet J."/>
            <person name="Haruta M."/>
            <person name="Huysman M.J."/>
            <person name="Jenkins B.D."/>
            <person name="Jiroutova K."/>
            <person name="Jorgensen R.E."/>
            <person name="Joubert Y."/>
            <person name="Kaplan A."/>
            <person name="Kroger N."/>
            <person name="Kroth P.G."/>
            <person name="La Roche J."/>
            <person name="Lindquist E."/>
            <person name="Lommer M."/>
            <person name="Martin-Jezequel V."/>
            <person name="Lopez P.J."/>
            <person name="Lucas S."/>
            <person name="Mangogna M."/>
            <person name="McGinnis K."/>
            <person name="Medlin L.K."/>
            <person name="Montsant A."/>
            <person name="Oudot-Le Secq M.P."/>
            <person name="Napoli C."/>
            <person name="Obornik M."/>
            <person name="Parker M.S."/>
            <person name="Petit J.L."/>
            <person name="Porcel B.M."/>
            <person name="Poulsen N."/>
            <person name="Robison M."/>
            <person name="Rychlewski L."/>
            <person name="Rynearson T.A."/>
            <person name="Schmutz J."/>
            <person name="Shapiro H."/>
            <person name="Siaut M."/>
            <person name="Stanley M."/>
            <person name="Sussman M.R."/>
            <person name="Taylor A.R."/>
            <person name="Vardi A."/>
            <person name="von Dassow P."/>
            <person name="Vyverman W."/>
            <person name="Willis A."/>
            <person name="Wyrwicz L.S."/>
            <person name="Rokhsar D.S."/>
            <person name="Weissenbach J."/>
            <person name="Armbrust E.V."/>
            <person name="Green B.R."/>
            <person name="Van de Peer Y."/>
            <person name="Grigoriev I.V."/>
        </authorList>
    </citation>
    <scope>NUCLEOTIDE SEQUENCE [LARGE SCALE GENOMIC DNA]</scope>
    <source>
        <strain evidence="2 3">CCMP1335</strain>
    </source>
</reference>
<protein>
    <submittedName>
        <fullName evidence="2">Uncharacterized protein</fullName>
    </submittedName>
</protein>
<keyword evidence="1" id="KW-1133">Transmembrane helix</keyword>
<accession>B8BYB9</accession>
<proteinExistence type="predicted"/>
<dbReference type="OMA" id="ITFRAPF"/>
<dbReference type="KEGG" id="tps:THAPSDRAFT_21844"/>
<feature type="transmembrane region" description="Helical" evidence="1">
    <location>
        <begin position="111"/>
        <end position="132"/>
    </location>
</feature>
<gene>
    <name evidence="2" type="ORF">THAPSDRAFT_21844</name>
</gene>